<dbReference type="Gene3D" id="2.60.120.370">
    <property type="entry name" value="YhcH/YjgK/YiaL"/>
    <property type="match status" value="1"/>
</dbReference>
<dbReference type="Proteomes" id="UP000824259">
    <property type="component" value="Unassembled WGS sequence"/>
</dbReference>
<dbReference type="InterPro" id="IPR004375">
    <property type="entry name" value="NanQ/TabA/YiaL"/>
</dbReference>
<dbReference type="InterPro" id="IPR037012">
    <property type="entry name" value="NanQ/TabA/YiaL_sf"/>
</dbReference>
<accession>A0A9D2L4N4</accession>
<organism evidence="1 2">
    <name type="scientific">Candidatus Alistipes avicola</name>
    <dbReference type="NCBI Taxonomy" id="2838432"/>
    <lineage>
        <taxon>Bacteria</taxon>
        <taxon>Pseudomonadati</taxon>
        <taxon>Bacteroidota</taxon>
        <taxon>Bacteroidia</taxon>
        <taxon>Bacteroidales</taxon>
        <taxon>Rikenellaceae</taxon>
        <taxon>Alistipes</taxon>
    </lineage>
</organism>
<evidence type="ECO:0000313" key="1">
    <source>
        <dbReference type="EMBL" id="HJA99177.1"/>
    </source>
</evidence>
<dbReference type="NCBIfam" id="TIGR00022">
    <property type="entry name" value="YhcH/YjgK/YiaL family protein"/>
    <property type="match status" value="1"/>
</dbReference>
<gene>
    <name evidence="1" type="ORF">H9779_06230</name>
</gene>
<dbReference type="EMBL" id="DWYR01000016">
    <property type="protein sequence ID" value="HJA99177.1"/>
    <property type="molecule type" value="Genomic_DNA"/>
</dbReference>
<dbReference type="SUPFAM" id="SSF51197">
    <property type="entry name" value="Clavaminate synthase-like"/>
    <property type="match status" value="1"/>
</dbReference>
<dbReference type="GO" id="GO:0005829">
    <property type="term" value="C:cytosol"/>
    <property type="evidence" value="ECO:0007669"/>
    <property type="project" value="TreeGrafter"/>
</dbReference>
<reference evidence="1" key="1">
    <citation type="journal article" date="2021" name="PeerJ">
        <title>Extensive microbial diversity within the chicken gut microbiome revealed by metagenomics and culture.</title>
        <authorList>
            <person name="Gilroy R."/>
            <person name="Ravi A."/>
            <person name="Getino M."/>
            <person name="Pursley I."/>
            <person name="Horton D.L."/>
            <person name="Alikhan N.F."/>
            <person name="Baker D."/>
            <person name="Gharbi K."/>
            <person name="Hall N."/>
            <person name="Watson M."/>
            <person name="Adriaenssens E.M."/>
            <person name="Foster-Nyarko E."/>
            <person name="Jarju S."/>
            <person name="Secka A."/>
            <person name="Antonio M."/>
            <person name="Oren A."/>
            <person name="Chaudhuri R.R."/>
            <person name="La Ragione R."/>
            <person name="Hildebrand F."/>
            <person name="Pallen M.J."/>
        </authorList>
    </citation>
    <scope>NUCLEOTIDE SEQUENCE</scope>
    <source>
        <strain evidence="1">CHK169-11906</strain>
    </source>
</reference>
<proteinExistence type="predicted"/>
<evidence type="ECO:0000313" key="2">
    <source>
        <dbReference type="Proteomes" id="UP000824259"/>
    </source>
</evidence>
<dbReference type="PANTHER" id="PTHR34986:SF1">
    <property type="entry name" value="PROTEIN YIAL"/>
    <property type="match status" value="1"/>
</dbReference>
<reference evidence="1" key="2">
    <citation type="submission" date="2021-04" db="EMBL/GenBank/DDBJ databases">
        <authorList>
            <person name="Gilroy R."/>
        </authorList>
    </citation>
    <scope>NUCLEOTIDE SEQUENCE</scope>
    <source>
        <strain evidence="1">CHK169-11906</strain>
    </source>
</reference>
<comment type="caution">
    <text evidence="1">The sequence shown here is derived from an EMBL/GenBank/DDBJ whole genome shotgun (WGS) entry which is preliminary data.</text>
</comment>
<name>A0A9D2L4N4_9BACT</name>
<dbReference type="PANTHER" id="PTHR34986">
    <property type="entry name" value="EVOLVED BETA-GALACTOSIDASE SUBUNIT BETA"/>
    <property type="match status" value="1"/>
</dbReference>
<dbReference type="AlphaFoldDB" id="A0A9D2L4N4"/>
<dbReference type="Pfam" id="PF04074">
    <property type="entry name" value="DUF386"/>
    <property type="match status" value="1"/>
</dbReference>
<sequence>MILDSLKNGFLYYGINPRLQRAFEYLATTDLRALELGRHEIDGDAIFINVMELDLKRPEDAPIEVHNKYIDIQVLVDGTAEEMGWSERRNCSKPCGPFDEQKDVQFYADRPQNFVSVKPGQFAIFLPEDAHAPMVGQGHIKKVIVKVLK</sequence>
<protein>
    <submittedName>
        <fullName evidence="1">YhcH/YjgK/YiaL family protein</fullName>
    </submittedName>
</protein>